<organism evidence="1 2">
    <name type="scientific">Aphis gossypii</name>
    <name type="common">Cotton aphid</name>
    <dbReference type="NCBI Taxonomy" id="80765"/>
    <lineage>
        <taxon>Eukaryota</taxon>
        <taxon>Metazoa</taxon>
        <taxon>Ecdysozoa</taxon>
        <taxon>Arthropoda</taxon>
        <taxon>Hexapoda</taxon>
        <taxon>Insecta</taxon>
        <taxon>Pterygota</taxon>
        <taxon>Neoptera</taxon>
        <taxon>Paraneoptera</taxon>
        <taxon>Hemiptera</taxon>
        <taxon>Sternorrhyncha</taxon>
        <taxon>Aphidomorpha</taxon>
        <taxon>Aphidoidea</taxon>
        <taxon>Aphididae</taxon>
        <taxon>Aphidini</taxon>
        <taxon>Aphis</taxon>
        <taxon>Aphis</taxon>
    </lineage>
</organism>
<dbReference type="AlphaFoldDB" id="A0A9P0IY31"/>
<sequence>MCVCALYSYIILYIVFRVRLRTLKRGGVLRLRGLGKKNLISGLYRPSRASLSLTTSPPSPVATAVDIWRVRKGTRRRRRSFRFLPLMDFSFEVLADRYYIHVRIIKAFTQNNIKYILYYIYIHKCVLRSCTFII</sequence>
<dbReference type="Proteomes" id="UP001154329">
    <property type="component" value="Chromosome 2"/>
</dbReference>
<evidence type="ECO:0000313" key="2">
    <source>
        <dbReference type="Proteomes" id="UP001154329"/>
    </source>
</evidence>
<reference evidence="1" key="2">
    <citation type="submission" date="2022-10" db="EMBL/GenBank/DDBJ databases">
        <authorList>
            <consortium name="ENA_rothamsted_submissions"/>
            <consortium name="culmorum"/>
            <person name="King R."/>
        </authorList>
    </citation>
    <scope>NUCLEOTIDE SEQUENCE</scope>
</reference>
<name>A0A9P0IY31_APHGO</name>
<accession>A0A9P0IY31</accession>
<gene>
    <name evidence="1" type="ORF">APHIGO_LOCUS4796</name>
</gene>
<reference evidence="1" key="1">
    <citation type="submission" date="2022-02" db="EMBL/GenBank/DDBJ databases">
        <authorList>
            <person name="King R."/>
        </authorList>
    </citation>
    <scope>NUCLEOTIDE SEQUENCE</scope>
</reference>
<proteinExistence type="predicted"/>
<evidence type="ECO:0000313" key="1">
    <source>
        <dbReference type="EMBL" id="CAH1722475.1"/>
    </source>
</evidence>
<keyword evidence="2" id="KW-1185">Reference proteome</keyword>
<dbReference type="EMBL" id="OU899035">
    <property type="protein sequence ID" value="CAH1722475.1"/>
    <property type="molecule type" value="Genomic_DNA"/>
</dbReference>
<protein>
    <submittedName>
        <fullName evidence="1">Uncharacterized protein</fullName>
    </submittedName>
</protein>